<name>A0A8X7N5T2_9BASI</name>
<reference evidence="2" key="2">
    <citation type="journal article" date="2019" name="IMA Fungus">
        <title>Genome sequencing and comparison of five Tilletia species to identify candidate genes for the detection of regulated species infecting wheat.</title>
        <authorList>
            <person name="Nguyen H.D.T."/>
            <person name="Sultana T."/>
            <person name="Kesanakurti P."/>
            <person name="Hambleton S."/>
        </authorList>
    </citation>
    <scope>NUCLEOTIDE SEQUENCE</scope>
    <source>
        <strain evidence="2">DAOMC 236422</strain>
    </source>
</reference>
<reference evidence="2" key="1">
    <citation type="submission" date="2016-04" db="EMBL/GenBank/DDBJ databases">
        <authorList>
            <person name="Nguyen H.D."/>
            <person name="Samba Siva P."/>
            <person name="Cullis J."/>
            <person name="Levesque C.A."/>
            <person name="Hambleton S."/>
        </authorList>
    </citation>
    <scope>NUCLEOTIDE SEQUENCE</scope>
    <source>
        <strain evidence="2">DAOMC 236422</strain>
    </source>
</reference>
<feature type="compositionally biased region" description="Basic and acidic residues" evidence="1">
    <location>
        <begin position="158"/>
        <end position="167"/>
    </location>
</feature>
<dbReference type="AlphaFoldDB" id="A0A8X7N5T2"/>
<dbReference type="EMBL" id="LWDG02000372">
    <property type="protein sequence ID" value="KAE8266160.1"/>
    <property type="molecule type" value="Genomic_DNA"/>
</dbReference>
<evidence type="ECO:0000313" key="2">
    <source>
        <dbReference type="EMBL" id="KAE8266160.1"/>
    </source>
</evidence>
<gene>
    <name evidence="2" type="ORF">A4X09_0g6184</name>
</gene>
<sequence length="206" mass="21782">MAQFTPNTTLQQSPESDWTFHLASVGWSDHVVFTKESLVDFLKTKGIQVSPSFKELQSLPEYATVGKFDRDPAGSGGAKKTQQPAVPAATSNQGPKIQPLAGVVDASGKPYRPNYKVTEPMGGGSAAVSAIFAGDDDEGNRWAAQPPRRAPAPPVQQEQRREEEEAPRPVAQRSVSGASADDGSYRPTTRVTMPGGTGGTSSITLG</sequence>
<comment type="caution">
    <text evidence="2">The sequence shown here is derived from an EMBL/GenBank/DDBJ whole genome shotgun (WGS) entry which is preliminary data.</text>
</comment>
<feature type="region of interest" description="Disordered" evidence="1">
    <location>
        <begin position="66"/>
        <end position="206"/>
    </location>
</feature>
<keyword evidence="3" id="KW-1185">Reference proteome</keyword>
<dbReference type="Proteomes" id="UP000078113">
    <property type="component" value="Unassembled WGS sequence"/>
</dbReference>
<feature type="compositionally biased region" description="Polar residues" evidence="1">
    <location>
        <begin position="80"/>
        <end position="95"/>
    </location>
</feature>
<proteinExistence type="predicted"/>
<evidence type="ECO:0000256" key="1">
    <source>
        <dbReference type="SAM" id="MobiDB-lite"/>
    </source>
</evidence>
<accession>A0A8X7N5T2</accession>
<protein>
    <submittedName>
        <fullName evidence="2">Uncharacterized protein</fullName>
    </submittedName>
</protein>
<organism evidence="2 3">
    <name type="scientific">Tilletia walkeri</name>
    <dbReference type="NCBI Taxonomy" id="117179"/>
    <lineage>
        <taxon>Eukaryota</taxon>
        <taxon>Fungi</taxon>
        <taxon>Dikarya</taxon>
        <taxon>Basidiomycota</taxon>
        <taxon>Ustilaginomycotina</taxon>
        <taxon>Exobasidiomycetes</taxon>
        <taxon>Tilletiales</taxon>
        <taxon>Tilletiaceae</taxon>
        <taxon>Tilletia</taxon>
    </lineage>
</organism>
<evidence type="ECO:0000313" key="3">
    <source>
        <dbReference type="Proteomes" id="UP000078113"/>
    </source>
</evidence>